<protein>
    <submittedName>
        <fullName evidence="2">Uncharacterized protein</fullName>
    </submittedName>
</protein>
<evidence type="ECO:0000313" key="2">
    <source>
        <dbReference type="EMBL" id="VEL08627.1"/>
    </source>
</evidence>
<proteinExistence type="predicted"/>
<reference evidence="2" key="1">
    <citation type="submission" date="2018-11" db="EMBL/GenBank/DDBJ databases">
        <authorList>
            <consortium name="Pathogen Informatics"/>
        </authorList>
    </citation>
    <scope>NUCLEOTIDE SEQUENCE</scope>
</reference>
<feature type="compositionally biased region" description="Basic and acidic residues" evidence="1">
    <location>
        <begin position="119"/>
        <end position="129"/>
    </location>
</feature>
<evidence type="ECO:0000256" key="1">
    <source>
        <dbReference type="SAM" id="MobiDB-lite"/>
    </source>
</evidence>
<dbReference type="EMBL" id="CAAALY010004393">
    <property type="protein sequence ID" value="VEL08627.1"/>
    <property type="molecule type" value="Genomic_DNA"/>
</dbReference>
<sequence>MAFLPTFHWPSEKHSFGVATAALAAADTGNQSLVDGGAVTTGGVGAGIGVGEPDYVCSIGAGVAVSLASNSASSAARMVEIGSASLGGSLSGEQVDFLFTLDQGSAADRHGTSMGYRSSPRDHQSVEHW</sequence>
<evidence type="ECO:0000313" key="3">
    <source>
        <dbReference type="Proteomes" id="UP000784294"/>
    </source>
</evidence>
<feature type="region of interest" description="Disordered" evidence="1">
    <location>
        <begin position="108"/>
        <end position="129"/>
    </location>
</feature>
<accession>A0A3S5A6Y5</accession>
<name>A0A3S5A6Y5_9PLAT</name>
<comment type="caution">
    <text evidence="2">The sequence shown here is derived from an EMBL/GenBank/DDBJ whole genome shotgun (WGS) entry which is preliminary data.</text>
</comment>
<dbReference type="AlphaFoldDB" id="A0A3S5A6Y5"/>
<gene>
    <name evidence="2" type="ORF">PXEA_LOCUS2067</name>
</gene>
<dbReference type="Proteomes" id="UP000784294">
    <property type="component" value="Unassembled WGS sequence"/>
</dbReference>
<organism evidence="2 3">
    <name type="scientific">Protopolystoma xenopodis</name>
    <dbReference type="NCBI Taxonomy" id="117903"/>
    <lineage>
        <taxon>Eukaryota</taxon>
        <taxon>Metazoa</taxon>
        <taxon>Spiralia</taxon>
        <taxon>Lophotrochozoa</taxon>
        <taxon>Platyhelminthes</taxon>
        <taxon>Monogenea</taxon>
        <taxon>Polyopisthocotylea</taxon>
        <taxon>Polystomatidea</taxon>
        <taxon>Polystomatidae</taxon>
        <taxon>Protopolystoma</taxon>
    </lineage>
</organism>
<keyword evidence="3" id="KW-1185">Reference proteome</keyword>